<evidence type="ECO:0000256" key="5">
    <source>
        <dbReference type="ARBA" id="ARBA00022692"/>
    </source>
</evidence>
<dbReference type="InterPro" id="IPR003594">
    <property type="entry name" value="HATPase_dom"/>
</dbReference>
<keyword evidence="11 12" id="KW-0472">Membrane</keyword>
<keyword evidence="2" id="KW-1003">Cell membrane</keyword>
<evidence type="ECO:0000256" key="4">
    <source>
        <dbReference type="ARBA" id="ARBA00022679"/>
    </source>
</evidence>
<evidence type="ECO:0000313" key="15">
    <source>
        <dbReference type="Proteomes" id="UP000570361"/>
    </source>
</evidence>
<name>A0A7W5FN47_9BACL</name>
<keyword evidence="8" id="KW-0067">ATP-binding</keyword>
<gene>
    <name evidence="14" type="ORF">FHS18_003004</name>
</gene>
<evidence type="ECO:0000256" key="3">
    <source>
        <dbReference type="ARBA" id="ARBA00022553"/>
    </source>
</evidence>
<dbReference type="SMART" id="SM00304">
    <property type="entry name" value="HAMP"/>
    <property type="match status" value="1"/>
</dbReference>
<evidence type="ECO:0000256" key="10">
    <source>
        <dbReference type="ARBA" id="ARBA00023012"/>
    </source>
</evidence>
<keyword evidence="10" id="KW-0902">Two-component regulatory system</keyword>
<dbReference type="PANTHER" id="PTHR34220">
    <property type="entry name" value="SENSOR HISTIDINE KINASE YPDA"/>
    <property type="match status" value="1"/>
</dbReference>
<dbReference type="InterPro" id="IPR050640">
    <property type="entry name" value="Bact_2-comp_sensor_kinase"/>
</dbReference>
<dbReference type="Pfam" id="PF02518">
    <property type="entry name" value="HATPase_c"/>
    <property type="match status" value="1"/>
</dbReference>
<dbReference type="RefSeq" id="WP_343060539.1">
    <property type="nucleotide sequence ID" value="NZ_JACHXK010000006.1"/>
</dbReference>
<dbReference type="Pfam" id="PF00672">
    <property type="entry name" value="HAMP"/>
    <property type="match status" value="1"/>
</dbReference>
<comment type="subcellular location">
    <subcellularLocation>
        <location evidence="1">Cell membrane</location>
        <topology evidence="1">Multi-pass membrane protein</topology>
    </subcellularLocation>
</comment>
<keyword evidence="15" id="KW-1185">Reference proteome</keyword>
<keyword evidence="7 14" id="KW-0418">Kinase</keyword>
<dbReference type="SUPFAM" id="SSF158472">
    <property type="entry name" value="HAMP domain-like"/>
    <property type="match status" value="1"/>
</dbReference>
<keyword evidence="6" id="KW-0547">Nucleotide-binding</keyword>
<dbReference type="CDD" id="cd06225">
    <property type="entry name" value="HAMP"/>
    <property type="match status" value="1"/>
</dbReference>
<evidence type="ECO:0000256" key="1">
    <source>
        <dbReference type="ARBA" id="ARBA00004651"/>
    </source>
</evidence>
<evidence type="ECO:0000313" key="14">
    <source>
        <dbReference type="EMBL" id="MBB3110936.1"/>
    </source>
</evidence>
<keyword evidence="4 14" id="KW-0808">Transferase</keyword>
<feature type="transmembrane region" description="Helical" evidence="12">
    <location>
        <begin position="287"/>
        <end position="306"/>
    </location>
</feature>
<evidence type="ECO:0000256" key="6">
    <source>
        <dbReference type="ARBA" id="ARBA00022741"/>
    </source>
</evidence>
<dbReference type="GO" id="GO:0005886">
    <property type="term" value="C:plasma membrane"/>
    <property type="evidence" value="ECO:0007669"/>
    <property type="project" value="UniProtKB-SubCell"/>
</dbReference>
<dbReference type="InterPro" id="IPR003660">
    <property type="entry name" value="HAMP_dom"/>
</dbReference>
<dbReference type="Gene3D" id="6.10.340.10">
    <property type="match status" value="1"/>
</dbReference>
<evidence type="ECO:0000259" key="13">
    <source>
        <dbReference type="PROSITE" id="PS50885"/>
    </source>
</evidence>
<dbReference type="Gene3D" id="3.30.565.10">
    <property type="entry name" value="Histidine kinase-like ATPase, C-terminal domain"/>
    <property type="match status" value="1"/>
</dbReference>
<keyword evidence="9 12" id="KW-1133">Transmembrane helix</keyword>
<protein>
    <submittedName>
        <fullName evidence="14">Two-component system sensor histidine kinase YesM</fullName>
        <ecNumber evidence="14">2.7.13.3</ecNumber>
    </submittedName>
</protein>
<dbReference type="AlphaFoldDB" id="A0A7W5FN47"/>
<evidence type="ECO:0000256" key="12">
    <source>
        <dbReference type="SAM" id="Phobius"/>
    </source>
</evidence>
<dbReference type="GO" id="GO:0005524">
    <property type="term" value="F:ATP binding"/>
    <property type="evidence" value="ECO:0007669"/>
    <property type="project" value="UniProtKB-KW"/>
</dbReference>
<dbReference type="Pfam" id="PF06580">
    <property type="entry name" value="His_kinase"/>
    <property type="match status" value="1"/>
</dbReference>
<dbReference type="InterPro" id="IPR036890">
    <property type="entry name" value="HATPase_C_sf"/>
</dbReference>
<proteinExistence type="predicted"/>
<evidence type="ECO:0000256" key="7">
    <source>
        <dbReference type="ARBA" id="ARBA00022777"/>
    </source>
</evidence>
<dbReference type="EC" id="2.7.13.3" evidence="14"/>
<feature type="domain" description="HAMP" evidence="13">
    <location>
        <begin position="308"/>
        <end position="361"/>
    </location>
</feature>
<evidence type="ECO:0000256" key="9">
    <source>
        <dbReference type="ARBA" id="ARBA00022989"/>
    </source>
</evidence>
<dbReference type="PROSITE" id="PS50885">
    <property type="entry name" value="HAMP"/>
    <property type="match status" value="1"/>
</dbReference>
<dbReference type="EMBL" id="JACHXK010000006">
    <property type="protein sequence ID" value="MBB3110936.1"/>
    <property type="molecule type" value="Genomic_DNA"/>
</dbReference>
<dbReference type="InterPro" id="IPR010559">
    <property type="entry name" value="Sig_transdc_His_kin_internal"/>
</dbReference>
<dbReference type="Proteomes" id="UP000570361">
    <property type="component" value="Unassembled WGS sequence"/>
</dbReference>
<keyword evidence="5 12" id="KW-0812">Transmembrane</keyword>
<dbReference type="PANTHER" id="PTHR34220:SF11">
    <property type="entry name" value="SENSOR PROTEIN KINASE HPTS"/>
    <property type="match status" value="1"/>
</dbReference>
<reference evidence="14 15" key="1">
    <citation type="submission" date="2020-08" db="EMBL/GenBank/DDBJ databases">
        <title>Genomic Encyclopedia of Type Strains, Phase III (KMG-III): the genomes of soil and plant-associated and newly described type strains.</title>
        <authorList>
            <person name="Whitman W."/>
        </authorList>
    </citation>
    <scope>NUCLEOTIDE SEQUENCE [LARGE SCALE GENOMIC DNA]</scope>
    <source>
        <strain evidence="14 15">CECT 5862</strain>
    </source>
</reference>
<keyword evidence="3" id="KW-0597">Phosphoprotein</keyword>
<sequence length="588" mass="67662">MKWFPYPWMGKNSIGMKLALGGLLTIGPLIALLHFYNYYAASVVHNQVSISNRNMISLYMQEIDTGLGNVDQYLVGLAASNYNVQILDRPRSEDDFVLSQLSLTNQLTTDLLMYKTMVNSIFVYSPERERIAADAVDEVDMDEYDKVVQYIEDKLFTSGQEGRLSRAWFVRNIEGNHYLFRVLRSGDVWVGAWVNMQTLKSPLAYVNLGADGASLFLNEQNQPLTDIGYWQSHRLALTGEQKETFLTAGDDEDYLVVSEHSAKGDFSLAAVIPTATVLQNLPYLNRIVVFISVIGVLLLPAFFLFIRKVVLVPLNRIVAAMKRIGDGNVNTRIEPIRTSEEFTIVHTMFNRMMEQIEELKIHVYEEQLDKQKAELQHLQLQINPHFFMNTLNLIYSLALDRDYELIKEMTLRLVRYFRYMFRSNLTFVPLKDELEHVRNYIGIHELRYQQQLTTRIQVADPLLQAPIPPLVIQSFVENALKHAYPDGETVPVIEVVIDLDETEHGEYMRLMIRDEGKGFREDVLELLNAGQRVVDEQGEHIGVWNIWHRLRLLYGNQAEMAFWNDEPQGAIVQIRLPLYQEGSTGEVS</sequence>
<evidence type="ECO:0000256" key="2">
    <source>
        <dbReference type="ARBA" id="ARBA00022475"/>
    </source>
</evidence>
<comment type="caution">
    <text evidence="14">The sequence shown here is derived from an EMBL/GenBank/DDBJ whole genome shotgun (WGS) entry which is preliminary data.</text>
</comment>
<accession>A0A7W5FN47</accession>
<evidence type="ECO:0000256" key="11">
    <source>
        <dbReference type="ARBA" id="ARBA00023136"/>
    </source>
</evidence>
<organism evidence="14 15">
    <name type="scientific">Paenibacillus phyllosphaerae</name>
    <dbReference type="NCBI Taxonomy" id="274593"/>
    <lineage>
        <taxon>Bacteria</taxon>
        <taxon>Bacillati</taxon>
        <taxon>Bacillota</taxon>
        <taxon>Bacilli</taxon>
        <taxon>Bacillales</taxon>
        <taxon>Paenibacillaceae</taxon>
        <taxon>Paenibacillus</taxon>
    </lineage>
</organism>
<evidence type="ECO:0000256" key="8">
    <source>
        <dbReference type="ARBA" id="ARBA00022840"/>
    </source>
</evidence>
<dbReference type="SUPFAM" id="SSF55874">
    <property type="entry name" value="ATPase domain of HSP90 chaperone/DNA topoisomerase II/histidine kinase"/>
    <property type="match status" value="1"/>
</dbReference>
<dbReference type="GO" id="GO:0000155">
    <property type="term" value="F:phosphorelay sensor kinase activity"/>
    <property type="evidence" value="ECO:0007669"/>
    <property type="project" value="InterPro"/>
</dbReference>